<dbReference type="OrthoDB" id="5865607at2759"/>
<comment type="caution">
    <text evidence="2">The sequence shown here is derived from an EMBL/GenBank/DDBJ whole genome shotgun (WGS) entry which is preliminary data.</text>
</comment>
<keyword evidence="1" id="KW-0812">Transmembrane</keyword>
<evidence type="ECO:0000313" key="2">
    <source>
        <dbReference type="EMBL" id="PAV55877.1"/>
    </source>
</evidence>
<protein>
    <submittedName>
        <fullName evidence="2">Uncharacterized protein</fullName>
    </submittedName>
</protein>
<sequence length="176" mass="19796">MQEWVEFQTADNLMALCNDDDLPQHECGTVISCFWSKSEFERPRPQASESNATCCYRISIKEKGDCDTQEVQMAGNSEVRLEPGRPDVTPTIICQNSAMPWMIASFLLCIVAIQSAYIIWVCVYRPSHKISQSNGSLTSQVRSEPQPSSLDLSLTHDFYANLAKPKFSPVQPQSDR</sequence>
<dbReference type="Proteomes" id="UP000218231">
    <property type="component" value="Unassembled WGS sequence"/>
</dbReference>
<proteinExistence type="predicted"/>
<accession>A0A2A2J2N3</accession>
<evidence type="ECO:0000256" key="1">
    <source>
        <dbReference type="SAM" id="Phobius"/>
    </source>
</evidence>
<feature type="transmembrane region" description="Helical" evidence="1">
    <location>
        <begin position="101"/>
        <end position="123"/>
    </location>
</feature>
<dbReference type="AlphaFoldDB" id="A0A2A2J2N3"/>
<keyword evidence="3" id="KW-1185">Reference proteome</keyword>
<dbReference type="EMBL" id="LIAE01010744">
    <property type="protein sequence ID" value="PAV55877.1"/>
    <property type="molecule type" value="Genomic_DNA"/>
</dbReference>
<keyword evidence="1" id="KW-0472">Membrane</keyword>
<keyword evidence="1" id="KW-1133">Transmembrane helix</keyword>
<evidence type="ECO:0000313" key="3">
    <source>
        <dbReference type="Proteomes" id="UP000218231"/>
    </source>
</evidence>
<organism evidence="2 3">
    <name type="scientific">Diploscapter pachys</name>
    <dbReference type="NCBI Taxonomy" id="2018661"/>
    <lineage>
        <taxon>Eukaryota</taxon>
        <taxon>Metazoa</taxon>
        <taxon>Ecdysozoa</taxon>
        <taxon>Nematoda</taxon>
        <taxon>Chromadorea</taxon>
        <taxon>Rhabditida</taxon>
        <taxon>Rhabditina</taxon>
        <taxon>Rhabditomorpha</taxon>
        <taxon>Rhabditoidea</taxon>
        <taxon>Rhabditidae</taxon>
        <taxon>Diploscapter</taxon>
    </lineage>
</organism>
<reference evidence="2 3" key="1">
    <citation type="journal article" date="2017" name="Curr. Biol.">
        <title>Genome architecture and evolution of a unichromosomal asexual nematode.</title>
        <authorList>
            <person name="Fradin H."/>
            <person name="Zegar C."/>
            <person name="Gutwein M."/>
            <person name="Lucas J."/>
            <person name="Kovtun M."/>
            <person name="Corcoran D."/>
            <person name="Baugh L.R."/>
            <person name="Kiontke K."/>
            <person name="Gunsalus K."/>
            <person name="Fitch D.H."/>
            <person name="Piano F."/>
        </authorList>
    </citation>
    <scope>NUCLEOTIDE SEQUENCE [LARGE SCALE GENOMIC DNA]</scope>
    <source>
        <strain evidence="2">PF1309</strain>
    </source>
</reference>
<name>A0A2A2J2N3_9BILA</name>
<gene>
    <name evidence="2" type="ORF">WR25_14917</name>
</gene>